<evidence type="ECO:0000256" key="5">
    <source>
        <dbReference type="ARBA" id="ARBA00034698"/>
    </source>
</evidence>
<dbReference type="PRINTS" id="PR00080">
    <property type="entry name" value="SDRFAMILY"/>
</dbReference>
<evidence type="ECO:0000256" key="11">
    <source>
        <dbReference type="ARBA" id="ARBA00042565"/>
    </source>
</evidence>
<accession>A0ABN8NG99</accession>
<dbReference type="PANTHER" id="PTHR43477:SF4">
    <property type="entry name" value="DEHYDROGENASE_REDUCTASE SDR FAMILY MEMBER 6"/>
    <property type="match status" value="1"/>
</dbReference>
<dbReference type="PRINTS" id="PR00081">
    <property type="entry name" value="GDHRDH"/>
</dbReference>
<proteinExistence type="inferred from homology"/>
<dbReference type="InterPro" id="IPR002347">
    <property type="entry name" value="SDR_fam"/>
</dbReference>
<evidence type="ECO:0000256" key="6">
    <source>
        <dbReference type="ARBA" id="ARBA00038956"/>
    </source>
</evidence>
<name>A0ABN8NG99_9CNID</name>
<evidence type="ECO:0000256" key="2">
    <source>
        <dbReference type="ARBA" id="ARBA00006484"/>
    </source>
</evidence>
<dbReference type="InterPro" id="IPR036291">
    <property type="entry name" value="NAD(P)-bd_dom_sf"/>
</dbReference>
<evidence type="ECO:0000256" key="8">
    <source>
        <dbReference type="ARBA" id="ARBA00039194"/>
    </source>
</evidence>
<dbReference type="EC" id="1.1.1.104" evidence="6"/>
<keyword evidence="4" id="KW-0520">NAD</keyword>
<dbReference type="SUPFAM" id="SSF51735">
    <property type="entry name" value="NAD(P)-binding Rossmann-fold domains"/>
    <property type="match status" value="1"/>
</dbReference>
<comment type="similarity">
    <text evidence="2">Belongs to the short-chain dehydrogenases/reductases (SDR) family.</text>
</comment>
<dbReference type="PANTHER" id="PTHR43477">
    <property type="entry name" value="DIHYDROANTICAPSIN 7-DEHYDROGENASE"/>
    <property type="match status" value="1"/>
</dbReference>
<evidence type="ECO:0000256" key="7">
    <source>
        <dbReference type="ARBA" id="ARBA00038959"/>
    </source>
</evidence>
<dbReference type="CDD" id="cd05368">
    <property type="entry name" value="DHRS6_like_SDR_c"/>
    <property type="match status" value="1"/>
</dbReference>
<evidence type="ECO:0000256" key="14">
    <source>
        <dbReference type="ARBA" id="ARBA00049550"/>
    </source>
</evidence>
<keyword evidence="3" id="KW-0560">Oxidoreductase</keyword>
<protein>
    <recommendedName>
        <fullName evidence="8">Dehydrogenase/reductase SDR family member 6</fullName>
        <ecNumber evidence="6">1.1.1.104</ecNumber>
        <ecNumber evidence="7">1.1.1.30</ecNumber>
    </recommendedName>
    <alternativeName>
        <fullName evidence="12">(R)-beta-hydroxybutyrate dehydrogenase</fullName>
    </alternativeName>
    <alternativeName>
        <fullName evidence="10">3-hydroxybutyrate dehydrogenase type 2</fullName>
    </alternativeName>
    <alternativeName>
        <fullName evidence="13">4-oxo-L-proline reductase</fullName>
    </alternativeName>
    <alternativeName>
        <fullName evidence="11">Oxidoreductase UCPA</fullName>
    </alternativeName>
    <alternativeName>
        <fullName evidence="9">Short chain dehydrogenase/reductase family 15C member 1</fullName>
    </alternativeName>
</protein>
<comment type="caution">
    <text evidence="15">The sequence shown here is derived from an EMBL/GenBank/DDBJ whole genome shotgun (WGS) entry which is preliminary data.</text>
</comment>
<dbReference type="Gene3D" id="3.40.50.720">
    <property type="entry name" value="NAD(P)-binding Rossmann-like Domain"/>
    <property type="match status" value="1"/>
</dbReference>
<evidence type="ECO:0000313" key="15">
    <source>
        <dbReference type="EMBL" id="CAH3047201.1"/>
    </source>
</evidence>
<keyword evidence="16" id="KW-1185">Reference proteome</keyword>
<evidence type="ECO:0000256" key="1">
    <source>
        <dbReference type="ARBA" id="ARBA00004924"/>
    </source>
</evidence>
<dbReference type="Proteomes" id="UP001159405">
    <property type="component" value="Unassembled WGS sequence"/>
</dbReference>
<dbReference type="InterPro" id="IPR051122">
    <property type="entry name" value="SDR_DHRS6-like"/>
</dbReference>
<evidence type="ECO:0000256" key="9">
    <source>
        <dbReference type="ARBA" id="ARBA00041727"/>
    </source>
</evidence>
<evidence type="ECO:0000256" key="4">
    <source>
        <dbReference type="ARBA" id="ARBA00023027"/>
    </source>
</evidence>
<sequence>MASGRLQGKDVLVTAAAQGIGRAVTEAFSQEGANVIATDINGDKLAELNGVRGVRTKVLDVTDYDAVKAFAKEVTKLDVLFNNAGMVHNGSILECEEKDWDMSFDLNVKSMYRLIKQFLPMMLSQGGGVIINMASVASSLKGVPNRFVYSATKGAVIGLTKALASDFATKGIRCHTICPGTVDTPSWRARVNSQPDPEEAMKKFLARQKMGRVGRAEEIAKLAVYLASDEASYMTGCEYIIDGGWMLS</sequence>
<evidence type="ECO:0000256" key="10">
    <source>
        <dbReference type="ARBA" id="ARBA00042309"/>
    </source>
</evidence>
<dbReference type="EMBL" id="CALNXK010000015">
    <property type="protein sequence ID" value="CAH3047201.1"/>
    <property type="molecule type" value="Genomic_DNA"/>
</dbReference>
<organism evidence="15 16">
    <name type="scientific">Porites lobata</name>
    <dbReference type="NCBI Taxonomy" id="104759"/>
    <lineage>
        <taxon>Eukaryota</taxon>
        <taxon>Metazoa</taxon>
        <taxon>Cnidaria</taxon>
        <taxon>Anthozoa</taxon>
        <taxon>Hexacorallia</taxon>
        <taxon>Scleractinia</taxon>
        <taxon>Fungiina</taxon>
        <taxon>Poritidae</taxon>
        <taxon>Porites</taxon>
    </lineage>
</organism>
<evidence type="ECO:0000256" key="3">
    <source>
        <dbReference type="ARBA" id="ARBA00023002"/>
    </source>
</evidence>
<comment type="pathway">
    <text evidence="1">Siderophore biosynthesis.</text>
</comment>
<reference evidence="15 16" key="1">
    <citation type="submission" date="2022-05" db="EMBL/GenBank/DDBJ databases">
        <authorList>
            <consortium name="Genoscope - CEA"/>
            <person name="William W."/>
        </authorList>
    </citation>
    <scope>NUCLEOTIDE SEQUENCE [LARGE SCALE GENOMIC DNA]</scope>
</reference>
<comment type="pathway">
    <text evidence="5">Amino-acid metabolism.</text>
</comment>
<evidence type="ECO:0000313" key="16">
    <source>
        <dbReference type="Proteomes" id="UP001159405"/>
    </source>
</evidence>
<dbReference type="Pfam" id="PF13561">
    <property type="entry name" value="adh_short_C2"/>
    <property type="match status" value="1"/>
</dbReference>
<comment type="catalytic activity">
    <reaction evidence="14">
        <text>(R)-3-hydroxybutanoate + NAD(+) = acetoacetate + NADH + H(+)</text>
        <dbReference type="Rhea" id="RHEA:20521"/>
        <dbReference type="ChEBI" id="CHEBI:10983"/>
        <dbReference type="ChEBI" id="CHEBI:13705"/>
        <dbReference type="ChEBI" id="CHEBI:15378"/>
        <dbReference type="ChEBI" id="CHEBI:57540"/>
        <dbReference type="ChEBI" id="CHEBI:57945"/>
        <dbReference type="EC" id="1.1.1.30"/>
    </reaction>
</comment>
<dbReference type="EC" id="1.1.1.30" evidence="7"/>
<evidence type="ECO:0000256" key="12">
    <source>
        <dbReference type="ARBA" id="ARBA00043083"/>
    </source>
</evidence>
<gene>
    <name evidence="15" type="ORF">PLOB_00009795</name>
</gene>
<dbReference type="InterPro" id="IPR020904">
    <property type="entry name" value="Sc_DH/Rdtase_CS"/>
</dbReference>
<dbReference type="PROSITE" id="PS00061">
    <property type="entry name" value="ADH_SHORT"/>
    <property type="match status" value="1"/>
</dbReference>
<evidence type="ECO:0000256" key="13">
    <source>
        <dbReference type="ARBA" id="ARBA00043199"/>
    </source>
</evidence>